<dbReference type="AlphaFoldDB" id="A0A0W0W0B4"/>
<dbReference type="STRING" id="45067.Llan_0053"/>
<reference evidence="2 3" key="1">
    <citation type="submission" date="2015-11" db="EMBL/GenBank/DDBJ databases">
        <title>Genomic analysis of 38 Legionella species identifies large and diverse effector repertoires.</title>
        <authorList>
            <person name="Burstein D."/>
            <person name="Amaro F."/>
            <person name="Zusman T."/>
            <person name="Lifshitz Z."/>
            <person name="Cohen O."/>
            <person name="Gilbert J.A."/>
            <person name="Pupko T."/>
            <person name="Shuman H.A."/>
            <person name="Segal G."/>
        </authorList>
    </citation>
    <scope>NUCLEOTIDE SEQUENCE [LARGE SCALE GENOMIC DNA]</scope>
    <source>
        <strain evidence="2 3">ATCC 49751</strain>
    </source>
</reference>
<name>A0A0W0W0B4_9GAMM</name>
<protein>
    <recommendedName>
        <fullName evidence="4">Tfp pilus assembly protein PilX</fullName>
    </recommendedName>
</protein>
<keyword evidence="1" id="KW-1133">Transmembrane helix</keyword>
<keyword evidence="1" id="KW-0812">Transmembrane</keyword>
<evidence type="ECO:0000256" key="1">
    <source>
        <dbReference type="SAM" id="Phobius"/>
    </source>
</evidence>
<keyword evidence="1" id="KW-0472">Membrane</keyword>
<evidence type="ECO:0008006" key="4">
    <source>
        <dbReference type="Google" id="ProtNLM"/>
    </source>
</evidence>
<organism evidence="2 3">
    <name type="scientific">Legionella lansingensis</name>
    <dbReference type="NCBI Taxonomy" id="45067"/>
    <lineage>
        <taxon>Bacteria</taxon>
        <taxon>Pseudomonadati</taxon>
        <taxon>Pseudomonadota</taxon>
        <taxon>Gammaproteobacteria</taxon>
        <taxon>Legionellales</taxon>
        <taxon>Legionellaceae</taxon>
        <taxon>Legionella</taxon>
    </lineage>
</organism>
<dbReference type="eggNOG" id="ENOG5031E6B">
    <property type="taxonomic scope" value="Bacteria"/>
</dbReference>
<comment type="caution">
    <text evidence="2">The sequence shown here is derived from an EMBL/GenBank/DDBJ whole genome shotgun (WGS) entry which is preliminary data.</text>
</comment>
<evidence type="ECO:0000313" key="2">
    <source>
        <dbReference type="EMBL" id="KTD25784.1"/>
    </source>
</evidence>
<proteinExistence type="predicted"/>
<keyword evidence="3" id="KW-1185">Reference proteome</keyword>
<dbReference type="PATRIC" id="fig|45067.4.peg.55"/>
<evidence type="ECO:0000313" key="3">
    <source>
        <dbReference type="Proteomes" id="UP000054869"/>
    </source>
</evidence>
<accession>A0A0W0W0B4</accession>
<feature type="transmembrane region" description="Helical" evidence="1">
    <location>
        <begin position="7"/>
        <end position="34"/>
    </location>
</feature>
<gene>
    <name evidence="2" type="ORF">Llan_0053</name>
</gene>
<dbReference type="Proteomes" id="UP000054869">
    <property type="component" value="Unassembled WGS sequence"/>
</dbReference>
<dbReference type="RefSeq" id="WP_028374082.1">
    <property type="nucleotide sequence ID" value="NZ_CAAAJD010000042.1"/>
</dbReference>
<dbReference type="EMBL" id="LNYI01000002">
    <property type="protein sequence ID" value="KTD25784.1"/>
    <property type="molecule type" value="Genomic_DNA"/>
</dbReference>
<sequence>MKRQGGIILLTTIMILLIVSMVVLSGMQNIFLYYKGLNQFLEEKEVIYQLEFQAQQLAQKDWKRGEECLIGEQNPAQVIELLLSRGCLLAGEKAHYLYLVEELGIYPCLQTTLGEHAFGTRHLRINILSKEPKAGFLQLRVARPASLSACTKQPIHIPLGLLSWRYLSTAPMTLVT</sequence>